<keyword evidence="2" id="KW-1185">Reference proteome</keyword>
<evidence type="ECO:0000313" key="2">
    <source>
        <dbReference type="Proteomes" id="UP000649768"/>
    </source>
</evidence>
<proteinExistence type="predicted"/>
<sequence>MTIPKHSKLFDYAKGAYFSDSFSREIPNNNQTALDVYLEIAKQTPAWVSFLMAMRNRIVSMFGLKHLGRLQDAGSEKNMASIKVGERIGIFTLQSNSDTEIVLEDSDRHLDVRVSFLLDVEGDKVRVHATTVVHVHNFFGKVYMFFVAPIHKLIVPSSLKTLAQAY</sequence>
<dbReference type="InterPro" id="IPR021295">
    <property type="entry name" value="DUF2867"/>
</dbReference>
<dbReference type="Pfam" id="PF11066">
    <property type="entry name" value="DUF2867"/>
    <property type="match status" value="1"/>
</dbReference>
<comment type="caution">
    <text evidence="1">The sequence shown here is derived from an EMBL/GenBank/DDBJ whole genome shotgun (WGS) entry which is preliminary data.</text>
</comment>
<dbReference type="RefSeq" id="WP_192013829.1">
    <property type="nucleotide sequence ID" value="NZ_JACYTP010000001.1"/>
</dbReference>
<dbReference type="Proteomes" id="UP000649768">
    <property type="component" value="Unassembled WGS sequence"/>
</dbReference>
<name>A0ABR9BFB0_9GAMM</name>
<reference evidence="1 2" key="1">
    <citation type="submission" date="2020-09" db="EMBL/GenBank/DDBJ databases">
        <title>Photobacterium sp. CAU 1568 isolated from sand of Sido Beach.</title>
        <authorList>
            <person name="Kim W."/>
        </authorList>
    </citation>
    <scope>NUCLEOTIDE SEQUENCE [LARGE SCALE GENOMIC DNA]</scope>
    <source>
        <strain evidence="1 2">CAU 1568</strain>
    </source>
</reference>
<accession>A0ABR9BFB0</accession>
<evidence type="ECO:0000313" key="1">
    <source>
        <dbReference type="EMBL" id="MBD8511254.1"/>
    </source>
</evidence>
<dbReference type="EMBL" id="JACYTP010000001">
    <property type="protein sequence ID" value="MBD8511254.1"/>
    <property type="molecule type" value="Genomic_DNA"/>
</dbReference>
<protein>
    <submittedName>
        <fullName evidence="1">DUF2867 domain-containing protein</fullName>
    </submittedName>
</protein>
<gene>
    <name evidence="1" type="ORF">IFO68_00885</name>
</gene>
<organism evidence="1 2">
    <name type="scientific">Photobacterium arenosum</name>
    <dbReference type="NCBI Taxonomy" id="2774143"/>
    <lineage>
        <taxon>Bacteria</taxon>
        <taxon>Pseudomonadati</taxon>
        <taxon>Pseudomonadota</taxon>
        <taxon>Gammaproteobacteria</taxon>
        <taxon>Vibrionales</taxon>
        <taxon>Vibrionaceae</taxon>
        <taxon>Photobacterium</taxon>
    </lineage>
</organism>